<evidence type="ECO:0000256" key="1">
    <source>
        <dbReference type="ARBA" id="ARBA00001968"/>
    </source>
</evidence>
<keyword evidence="6" id="KW-1185">Reference proteome</keyword>
<keyword evidence="2" id="KW-0479">Metal-binding</keyword>
<dbReference type="Pfam" id="PF13359">
    <property type="entry name" value="DDE_Tnp_4"/>
    <property type="match status" value="1"/>
</dbReference>
<feature type="domain" description="DDE Tnp4" evidence="4">
    <location>
        <begin position="237"/>
        <end position="320"/>
    </location>
</feature>
<dbReference type="VEuPathDB" id="FungiDB:H310_12991"/>
<dbReference type="AlphaFoldDB" id="A0A418B3F7"/>
<name>A0A418B3F7_9STRA</name>
<evidence type="ECO:0000256" key="2">
    <source>
        <dbReference type="ARBA" id="ARBA00022723"/>
    </source>
</evidence>
<comment type="cofactor">
    <cofactor evidence="1">
        <name>a divalent metal cation</name>
        <dbReference type="ChEBI" id="CHEBI:60240"/>
    </cofactor>
</comment>
<feature type="region of interest" description="Disordered" evidence="3">
    <location>
        <begin position="76"/>
        <end position="96"/>
    </location>
</feature>
<dbReference type="Proteomes" id="UP000285060">
    <property type="component" value="Unassembled WGS sequence"/>
</dbReference>
<comment type="caution">
    <text evidence="5">The sequence shown here is derived from an EMBL/GenBank/DDBJ whole genome shotgun (WGS) entry which is preliminary data.</text>
</comment>
<proteinExistence type="predicted"/>
<evidence type="ECO:0000256" key="3">
    <source>
        <dbReference type="SAM" id="MobiDB-lite"/>
    </source>
</evidence>
<dbReference type="InterPro" id="IPR027806">
    <property type="entry name" value="HARBI1_dom"/>
</dbReference>
<dbReference type="VEuPathDB" id="FungiDB:H310_13906"/>
<protein>
    <recommendedName>
        <fullName evidence="4">DDE Tnp4 domain-containing protein</fullName>
    </recommendedName>
</protein>
<evidence type="ECO:0000313" key="5">
    <source>
        <dbReference type="EMBL" id="RHY32635.1"/>
    </source>
</evidence>
<dbReference type="GO" id="GO:0046872">
    <property type="term" value="F:metal ion binding"/>
    <property type="evidence" value="ECO:0007669"/>
    <property type="project" value="UniProtKB-KW"/>
</dbReference>
<reference evidence="5 6" key="1">
    <citation type="submission" date="2018-08" db="EMBL/GenBank/DDBJ databases">
        <title>Aphanomyces genome sequencing and annotation.</title>
        <authorList>
            <person name="Minardi D."/>
            <person name="Oidtmann B."/>
            <person name="Van Der Giezen M."/>
            <person name="Studholme D.J."/>
        </authorList>
    </citation>
    <scope>NUCLEOTIDE SEQUENCE [LARGE SCALE GENOMIC DNA]</scope>
    <source>
        <strain evidence="5 6">NJM0002</strain>
    </source>
</reference>
<accession>A0A418B3F7</accession>
<evidence type="ECO:0000313" key="6">
    <source>
        <dbReference type="Proteomes" id="UP000285060"/>
    </source>
</evidence>
<dbReference type="EMBL" id="QUSY01000123">
    <property type="protein sequence ID" value="RHY32635.1"/>
    <property type="molecule type" value="Genomic_DNA"/>
</dbReference>
<gene>
    <name evidence="5" type="ORF">DYB32_004321</name>
</gene>
<organism evidence="5 6">
    <name type="scientific">Aphanomyces invadans</name>
    <dbReference type="NCBI Taxonomy" id="157072"/>
    <lineage>
        <taxon>Eukaryota</taxon>
        <taxon>Sar</taxon>
        <taxon>Stramenopiles</taxon>
        <taxon>Oomycota</taxon>
        <taxon>Saprolegniomycetes</taxon>
        <taxon>Saprolegniales</taxon>
        <taxon>Verrucalvaceae</taxon>
        <taxon>Aphanomyces</taxon>
    </lineage>
</organism>
<sequence>MIGSVPLVVILRQSLNALSKHYIISKYSHFAPKHTDSDEMARRASLLSQQSTQLTTRSINQGVALLENLEQQRQDKRARYSAVRPDDPDNDVDSNSPVYDAFMETQGAECIMTLTNFSPAEFNVLWADMRQYVLKHWNVGSGRKSEVSGRDLLFMSLAALKHCGTWDVVAAVFKQKPPTFEKRVIVFINVLHPFLLRNYTIFDENREFHLACLSKRSGEEHMADIDDDAPGGRHQWAVLADKGYQGIQHDLRAIIPMKKPMGGILTSDELRNNDRIASDRAIVENFFGRLKTLWAVCSDTYRWSRKNYDLVFQTCLALTNVHVRLHPLRAEDGQANAQYVNRLSAIGAKIVKNKRVAARTYRTKRKARLSLVMAAESSLGADAADSDTDLGSHYGSENGDNSRLFM</sequence>
<evidence type="ECO:0000259" key="4">
    <source>
        <dbReference type="Pfam" id="PF13359"/>
    </source>
</evidence>